<gene>
    <name evidence="1" type="ORF">GCM10008917_14270</name>
</gene>
<dbReference type="Proteomes" id="UP001400965">
    <property type="component" value="Unassembled WGS sequence"/>
</dbReference>
<organism evidence="1 2">
    <name type="scientific">Paraclostridium tenue</name>
    <dbReference type="NCBI Taxonomy" id="1737"/>
    <lineage>
        <taxon>Bacteria</taxon>
        <taxon>Bacillati</taxon>
        <taxon>Bacillota</taxon>
        <taxon>Clostridia</taxon>
        <taxon>Peptostreptococcales</taxon>
        <taxon>Peptostreptococcaceae</taxon>
        <taxon>Paraclostridium</taxon>
    </lineage>
</organism>
<accession>A0ABP3XF00</accession>
<keyword evidence="2" id="KW-1185">Reference proteome</keyword>
<name>A0ABP3XF00_9FIRM</name>
<reference evidence="2" key="1">
    <citation type="journal article" date="2019" name="Int. J. Syst. Evol. Microbiol.">
        <title>The Global Catalogue of Microorganisms (GCM) 10K type strain sequencing project: providing services to taxonomists for standard genome sequencing and annotation.</title>
        <authorList>
            <consortium name="The Broad Institute Genomics Platform"/>
            <consortium name="The Broad Institute Genome Sequencing Center for Infectious Disease"/>
            <person name="Wu L."/>
            <person name="Ma J."/>
        </authorList>
    </citation>
    <scope>NUCLEOTIDE SEQUENCE [LARGE SCALE GENOMIC DNA]</scope>
    <source>
        <strain evidence="2">JCM 6486</strain>
    </source>
</reference>
<proteinExistence type="predicted"/>
<evidence type="ECO:0000313" key="1">
    <source>
        <dbReference type="EMBL" id="GAA0863705.1"/>
    </source>
</evidence>
<comment type="caution">
    <text evidence="1">The sequence shown here is derived from an EMBL/GenBank/DDBJ whole genome shotgun (WGS) entry which is preliminary data.</text>
</comment>
<evidence type="ECO:0000313" key="2">
    <source>
        <dbReference type="Proteomes" id="UP001400965"/>
    </source>
</evidence>
<dbReference type="RefSeq" id="WP_346044329.1">
    <property type="nucleotide sequence ID" value="NZ_BAAACP010000007.1"/>
</dbReference>
<protein>
    <submittedName>
        <fullName evidence="1">Uncharacterized protein</fullName>
    </submittedName>
</protein>
<sequence length="95" mass="10650">MKYILTLHNLEGLSKEVRASLKGANTTYTLIAGVDKEAFESLEKEFAVHGYCVDDLLNLKRYTALHLIKGNDSYKALITNLPPELKVNIEEQNVA</sequence>
<dbReference type="EMBL" id="BAAACP010000007">
    <property type="protein sequence ID" value="GAA0863705.1"/>
    <property type="molecule type" value="Genomic_DNA"/>
</dbReference>